<dbReference type="AlphaFoldDB" id="A0A517XVS7"/>
<gene>
    <name evidence="1" type="ORF">ETAA1_35800</name>
</gene>
<dbReference type="KEGG" id="uli:ETAA1_35800"/>
<evidence type="ECO:0000313" key="2">
    <source>
        <dbReference type="Proteomes" id="UP000319576"/>
    </source>
</evidence>
<accession>A0A517XVS7</accession>
<dbReference type="NCBIfam" id="NF038001">
    <property type="entry name" value="HYExAFE"/>
    <property type="match status" value="1"/>
</dbReference>
<proteinExistence type="predicted"/>
<protein>
    <submittedName>
        <fullName evidence="1">Uncharacterized protein</fullName>
    </submittedName>
</protein>
<reference evidence="1 2" key="1">
    <citation type="submission" date="2019-02" db="EMBL/GenBank/DDBJ databases">
        <title>Deep-cultivation of Planctomycetes and their phenomic and genomic characterization uncovers novel biology.</title>
        <authorList>
            <person name="Wiegand S."/>
            <person name="Jogler M."/>
            <person name="Boedeker C."/>
            <person name="Pinto D."/>
            <person name="Vollmers J."/>
            <person name="Rivas-Marin E."/>
            <person name="Kohn T."/>
            <person name="Peeters S.H."/>
            <person name="Heuer A."/>
            <person name="Rast P."/>
            <person name="Oberbeckmann S."/>
            <person name="Bunk B."/>
            <person name="Jeske O."/>
            <person name="Meyerdierks A."/>
            <person name="Storesund J.E."/>
            <person name="Kallscheuer N."/>
            <person name="Luecker S."/>
            <person name="Lage O.M."/>
            <person name="Pohl T."/>
            <person name="Merkel B.J."/>
            <person name="Hornburger P."/>
            <person name="Mueller R.-W."/>
            <person name="Bruemmer F."/>
            <person name="Labrenz M."/>
            <person name="Spormann A.M."/>
            <person name="Op den Camp H."/>
            <person name="Overmann J."/>
            <person name="Amann R."/>
            <person name="Jetten M.S.M."/>
            <person name="Mascher T."/>
            <person name="Medema M.H."/>
            <person name="Devos D.P."/>
            <person name="Kaster A.-K."/>
            <person name="Ovreas L."/>
            <person name="Rohde M."/>
            <person name="Galperin M.Y."/>
            <person name="Jogler C."/>
        </authorList>
    </citation>
    <scope>NUCLEOTIDE SEQUENCE [LARGE SCALE GENOMIC DNA]</scope>
    <source>
        <strain evidence="1 2">ETA_A1</strain>
    </source>
</reference>
<dbReference type="InterPro" id="IPR049797">
    <property type="entry name" value="HYExAFE"/>
</dbReference>
<organism evidence="1 2">
    <name type="scientific">Urbifossiella limnaea</name>
    <dbReference type="NCBI Taxonomy" id="2528023"/>
    <lineage>
        <taxon>Bacteria</taxon>
        <taxon>Pseudomonadati</taxon>
        <taxon>Planctomycetota</taxon>
        <taxon>Planctomycetia</taxon>
        <taxon>Gemmatales</taxon>
        <taxon>Gemmataceae</taxon>
        <taxon>Urbifossiella</taxon>
    </lineage>
</organism>
<dbReference type="EMBL" id="CP036273">
    <property type="protein sequence ID" value="QDU21610.1"/>
    <property type="molecule type" value="Genomic_DNA"/>
</dbReference>
<dbReference type="Proteomes" id="UP000319576">
    <property type="component" value="Chromosome"/>
</dbReference>
<evidence type="ECO:0000313" key="1">
    <source>
        <dbReference type="EMBL" id="QDU21610.1"/>
    </source>
</evidence>
<name>A0A517XVS7_9BACT</name>
<keyword evidence="2" id="KW-1185">Reference proteome</keyword>
<dbReference type="RefSeq" id="WP_145240681.1">
    <property type="nucleotide sequence ID" value="NZ_CP036273.1"/>
</dbReference>
<dbReference type="OrthoDB" id="272676at2"/>
<sequence length="178" mass="19879">MNRDNHYEAAFEAFLRARGVAVVPVVEARRSYLDDEDAKSPDFLVIGPDDARLVVDVKGRKFPGGAADRPRKVWEHWATRSDVTDLARWAARLGPGFRGVLAFVYQVLPTVALPDDTLDLFAHAGRSYLARGVAVEDYAGHMRPRSPRWGTVDIPTDTFRQLVKPFTAFLEAPEESVV</sequence>